<sequence>MNPHISTGLALSRFSAGYPKRQVIRDLTVPRLRAVKSPPCWAPTAAANRP</sequence>
<name>A0A485BG78_RAOTE</name>
<evidence type="ECO:0000313" key="1">
    <source>
        <dbReference type="EMBL" id="VFS67889.1"/>
    </source>
</evidence>
<accession>A0A485BG78</accession>
<gene>
    <name evidence="1" type="ORF">NCTC13038_01222</name>
</gene>
<dbReference type="EMBL" id="CAADJG010000002">
    <property type="protein sequence ID" value="VFS67889.1"/>
    <property type="molecule type" value="Genomic_DNA"/>
</dbReference>
<dbReference type="Proteomes" id="UP000332594">
    <property type="component" value="Unassembled WGS sequence"/>
</dbReference>
<evidence type="ECO:0000313" key="2">
    <source>
        <dbReference type="Proteomes" id="UP000332594"/>
    </source>
</evidence>
<proteinExistence type="predicted"/>
<organism evidence="1 2">
    <name type="scientific">Raoultella terrigena</name>
    <name type="common">Klebsiella terrigena</name>
    <dbReference type="NCBI Taxonomy" id="577"/>
    <lineage>
        <taxon>Bacteria</taxon>
        <taxon>Pseudomonadati</taxon>
        <taxon>Pseudomonadota</taxon>
        <taxon>Gammaproteobacteria</taxon>
        <taxon>Enterobacterales</taxon>
        <taxon>Enterobacteriaceae</taxon>
        <taxon>Klebsiella/Raoultella group</taxon>
        <taxon>Raoultella</taxon>
    </lineage>
</organism>
<dbReference type="AlphaFoldDB" id="A0A485BG78"/>
<reference evidence="1 2" key="1">
    <citation type="submission" date="2019-03" db="EMBL/GenBank/DDBJ databases">
        <authorList>
            <consortium name="Pathogen Informatics"/>
        </authorList>
    </citation>
    <scope>NUCLEOTIDE SEQUENCE [LARGE SCALE GENOMIC DNA]</scope>
    <source>
        <strain evidence="1 2">NCTC13038</strain>
    </source>
</reference>
<protein>
    <submittedName>
        <fullName evidence="1">Uncharacterized protein</fullName>
    </submittedName>
</protein>